<accession>A0A9J6B3H7</accession>
<proteinExistence type="predicted"/>
<organism evidence="1 2">
    <name type="scientific">Solanum commersonii</name>
    <name type="common">Commerson's wild potato</name>
    <name type="synonym">Commerson's nightshade</name>
    <dbReference type="NCBI Taxonomy" id="4109"/>
    <lineage>
        <taxon>Eukaryota</taxon>
        <taxon>Viridiplantae</taxon>
        <taxon>Streptophyta</taxon>
        <taxon>Embryophyta</taxon>
        <taxon>Tracheophyta</taxon>
        <taxon>Spermatophyta</taxon>
        <taxon>Magnoliopsida</taxon>
        <taxon>eudicotyledons</taxon>
        <taxon>Gunneridae</taxon>
        <taxon>Pentapetalae</taxon>
        <taxon>asterids</taxon>
        <taxon>lamiids</taxon>
        <taxon>Solanales</taxon>
        <taxon>Solanaceae</taxon>
        <taxon>Solanoideae</taxon>
        <taxon>Solaneae</taxon>
        <taxon>Solanum</taxon>
    </lineage>
</organism>
<dbReference type="Proteomes" id="UP000824120">
    <property type="component" value="Chromosome 1"/>
</dbReference>
<dbReference type="OrthoDB" id="1419374at2759"/>
<gene>
    <name evidence="1" type="ORF">H5410_002896</name>
</gene>
<sequence length="200" mass="23706">MLKIKEVVEHNMWWEPQGGTSSNFFDNRSTLVQMFQHHSEVLGSRSLTDIGIFLKEYGWDIDTMNDLFPNNNFDHVKFTVSNIKQSDQEDRPWWTITSFGKFTMKYVWNLLRNRDDASNDFKRLWGLVSQSSCQRYSGLLEERYLSFMVVGIIGPWVEVKQTMQKGLDAEDNVRLKMVFQALSNIILWFIWKRRNTILYG</sequence>
<keyword evidence="2" id="KW-1185">Reference proteome</keyword>
<comment type="caution">
    <text evidence="1">The sequence shown here is derived from an EMBL/GenBank/DDBJ whole genome shotgun (WGS) entry which is preliminary data.</text>
</comment>
<feature type="non-terminal residue" evidence="1">
    <location>
        <position position="200"/>
    </location>
</feature>
<protein>
    <submittedName>
        <fullName evidence="1">Uncharacterized protein</fullName>
    </submittedName>
</protein>
<name>A0A9J6B3H7_SOLCO</name>
<evidence type="ECO:0000313" key="1">
    <source>
        <dbReference type="EMBL" id="KAG5631179.1"/>
    </source>
</evidence>
<evidence type="ECO:0000313" key="2">
    <source>
        <dbReference type="Proteomes" id="UP000824120"/>
    </source>
</evidence>
<dbReference type="AlphaFoldDB" id="A0A9J6B3H7"/>
<dbReference type="EMBL" id="JACXVP010000001">
    <property type="protein sequence ID" value="KAG5631179.1"/>
    <property type="molecule type" value="Genomic_DNA"/>
</dbReference>
<reference evidence="1 2" key="1">
    <citation type="submission" date="2020-09" db="EMBL/GenBank/DDBJ databases">
        <title>De no assembly of potato wild relative species, Solanum commersonii.</title>
        <authorList>
            <person name="Cho K."/>
        </authorList>
    </citation>
    <scope>NUCLEOTIDE SEQUENCE [LARGE SCALE GENOMIC DNA]</scope>
    <source>
        <strain evidence="1">LZ3.2</strain>
        <tissue evidence="1">Leaf</tissue>
    </source>
</reference>